<evidence type="ECO:0008006" key="4">
    <source>
        <dbReference type="Google" id="ProtNLM"/>
    </source>
</evidence>
<comment type="caution">
    <text evidence="2">The sequence shown here is derived from an EMBL/GenBank/DDBJ whole genome shotgun (WGS) entry which is preliminary data.</text>
</comment>
<proteinExistence type="predicted"/>
<feature type="signal peptide" evidence="1">
    <location>
        <begin position="1"/>
        <end position="29"/>
    </location>
</feature>
<accession>A0ABQ2VV92</accession>
<gene>
    <name evidence="2" type="ORF">GCM10015535_12890</name>
</gene>
<organism evidence="2 3">
    <name type="scientific">Streptomyces gelaticus</name>
    <dbReference type="NCBI Taxonomy" id="285446"/>
    <lineage>
        <taxon>Bacteria</taxon>
        <taxon>Bacillati</taxon>
        <taxon>Actinomycetota</taxon>
        <taxon>Actinomycetes</taxon>
        <taxon>Kitasatosporales</taxon>
        <taxon>Streptomycetaceae</taxon>
        <taxon>Streptomyces</taxon>
    </lineage>
</organism>
<evidence type="ECO:0000256" key="1">
    <source>
        <dbReference type="SAM" id="SignalP"/>
    </source>
</evidence>
<evidence type="ECO:0000313" key="3">
    <source>
        <dbReference type="Proteomes" id="UP000660675"/>
    </source>
</evidence>
<evidence type="ECO:0000313" key="2">
    <source>
        <dbReference type="EMBL" id="GGV78298.1"/>
    </source>
</evidence>
<name>A0ABQ2VV92_9ACTN</name>
<feature type="chain" id="PRO_5046730971" description="DUF4189 domain-containing protein" evidence="1">
    <location>
        <begin position="30"/>
        <end position="148"/>
    </location>
</feature>
<keyword evidence="3" id="KW-1185">Reference proteome</keyword>
<protein>
    <recommendedName>
        <fullName evidence="4">DUF4189 domain-containing protein</fullName>
    </recommendedName>
</protein>
<keyword evidence="1" id="KW-0732">Signal</keyword>
<reference evidence="3" key="1">
    <citation type="journal article" date="2019" name="Int. J. Syst. Evol. Microbiol.">
        <title>The Global Catalogue of Microorganisms (GCM) 10K type strain sequencing project: providing services to taxonomists for standard genome sequencing and annotation.</title>
        <authorList>
            <consortium name="The Broad Institute Genomics Platform"/>
            <consortium name="The Broad Institute Genome Sequencing Center for Infectious Disease"/>
            <person name="Wu L."/>
            <person name="Ma J."/>
        </authorList>
    </citation>
    <scope>NUCLEOTIDE SEQUENCE [LARGE SCALE GENOMIC DNA]</scope>
    <source>
        <strain evidence="3">JCM 4376</strain>
    </source>
</reference>
<dbReference type="EMBL" id="BMTF01000003">
    <property type="protein sequence ID" value="GGV78298.1"/>
    <property type="molecule type" value="Genomic_DNA"/>
</dbReference>
<sequence length="148" mass="15910">MSVIALNRLAAAVAATAVLLCGPAAPALAAPHWNKNIECKQTDPDGRVIPTRIGNHALGWSHFSGKHNIRKCKVVDAAIAGKVDKKTGGRLEYWGNALRGRSVLKIVVVVQYTRKTSDGRYNAGAGQKMGVITAYCKGMNKCPNWLNE</sequence>
<dbReference type="Proteomes" id="UP000660675">
    <property type="component" value="Unassembled WGS sequence"/>
</dbReference>